<evidence type="ECO:0000256" key="2">
    <source>
        <dbReference type="ARBA" id="ARBA00023015"/>
    </source>
</evidence>
<dbReference type="Gene3D" id="1.10.10.10">
    <property type="entry name" value="Winged helix-like DNA-binding domain superfamily/Winged helix DNA-binding domain"/>
    <property type="match status" value="1"/>
</dbReference>
<keyword evidence="2" id="KW-0805">Transcription regulation</keyword>
<dbReference type="PROSITE" id="PS50931">
    <property type="entry name" value="HTH_LYSR"/>
    <property type="match status" value="1"/>
</dbReference>
<dbReference type="PANTHER" id="PTHR30293:SF2">
    <property type="entry name" value="TRANSCRIPTIONAL ACTIVATOR PROTEIN NHAR"/>
    <property type="match status" value="1"/>
</dbReference>
<dbReference type="SUPFAM" id="SSF53850">
    <property type="entry name" value="Periplasmic binding protein-like II"/>
    <property type="match status" value="1"/>
</dbReference>
<evidence type="ECO:0000256" key="4">
    <source>
        <dbReference type="ARBA" id="ARBA00023159"/>
    </source>
</evidence>
<keyword evidence="3" id="KW-0238">DNA-binding</keyword>
<dbReference type="InterPro" id="IPR005119">
    <property type="entry name" value="LysR_subst-bd"/>
</dbReference>
<dbReference type="GO" id="GO:0003677">
    <property type="term" value="F:DNA binding"/>
    <property type="evidence" value="ECO:0007669"/>
    <property type="project" value="UniProtKB-KW"/>
</dbReference>
<evidence type="ECO:0000313" key="8">
    <source>
        <dbReference type="Proteomes" id="UP000501991"/>
    </source>
</evidence>
<dbReference type="RefSeq" id="WP_173763356.1">
    <property type="nucleotide sequence ID" value="NZ_CP048836.1"/>
</dbReference>
<evidence type="ECO:0000256" key="1">
    <source>
        <dbReference type="ARBA" id="ARBA00009437"/>
    </source>
</evidence>
<dbReference type="Pfam" id="PF03466">
    <property type="entry name" value="LysR_substrate"/>
    <property type="match status" value="1"/>
</dbReference>
<dbReference type="AlphaFoldDB" id="A0A6C1AXV4"/>
<keyword evidence="8" id="KW-1185">Reference proteome</keyword>
<dbReference type="EMBL" id="CP048836">
    <property type="protein sequence ID" value="QID16191.1"/>
    <property type="molecule type" value="Genomic_DNA"/>
</dbReference>
<dbReference type="SUPFAM" id="SSF46785">
    <property type="entry name" value="Winged helix' DNA-binding domain"/>
    <property type="match status" value="1"/>
</dbReference>
<gene>
    <name evidence="7" type="ORF">G3580_00250</name>
</gene>
<dbReference type="GO" id="GO:0003700">
    <property type="term" value="F:DNA-binding transcription factor activity"/>
    <property type="evidence" value="ECO:0007669"/>
    <property type="project" value="InterPro"/>
</dbReference>
<dbReference type="InterPro" id="IPR036390">
    <property type="entry name" value="WH_DNA-bd_sf"/>
</dbReference>
<keyword evidence="5" id="KW-0804">Transcription</keyword>
<accession>A0A6C1AXV4</accession>
<evidence type="ECO:0000256" key="5">
    <source>
        <dbReference type="ARBA" id="ARBA00023163"/>
    </source>
</evidence>
<name>A0A6C1AXV4_9RHOO</name>
<dbReference type="InterPro" id="IPR000847">
    <property type="entry name" value="LysR_HTH_N"/>
</dbReference>
<dbReference type="Proteomes" id="UP000501991">
    <property type="component" value="Chromosome"/>
</dbReference>
<organism evidence="7 8">
    <name type="scientific">Nitrogeniibacter mangrovi</name>
    <dbReference type="NCBI Taxonomy" id="2016596"/>
    <lineage>
        <taxon>Bacteria</taxon>
        <taxon>Pseudomonadati</taxon>
        <taxon>Pseudomonadota</taxon>
        <taxon>Betaproteobacteria</taxon>
        <taxon>Rhodocyclales</taxon>
        <taxon>Zoogloeaceae</taxon>
        <taxon>Nitrogeniibacter</taxon>
    </lineage>
</organism>
<evidence type="ECO:0000313" key="7">
    <source>
        <dbReference type="EMBL" id="QID16191.1"/>
    </source>
</evidence>
<keyword evidence="4" id="KW-0010">Activator</keyword>
<reference evidence="7 8" key="1">
    <citation type="submission" date="2020-02" db="EMBL/GenBank/DDBJ databases">
        <title>Nitrogenibacter mangrovi gen. nov., sp. nov. isolated from mangrove sediment, a denitrifying betaproteobacterium.</title>
        <authorList>
            <person name="Liao H."/>
            <person name="Tian Y."/>
        </authorList>
    </citation>
    <scope>NUCLEOTIDE SEQUENCE [LARGE SCALE GENOMIC DNA]</scope>
    <source>
        <strain evidence="7 8">M9-3-2</strain>
    </source>
</reference>
<evidence type="ECO:0000259" key="6">
    <source>
        <dbReference type="PROSITE" id="PS50931"/>
    </source>
</evidence>
<dbReference type="InterPro" id="IPR036388">
    <property type="entry name" value="WH-like_DNA-bd_sf"/>
</dbReference>
<evidence type="ECO:0000256" key="3">
    <source>
        <dbReference type="ARBA" id="ARBA00023125"/>
    </source>
</evidence>
<proteinExistence type="inferred from homology"/>
<sequence length="299" mass="32842">MRPGDLNFRHLLYFWAVAREGSITRAAQTLGLSVQAISTQLSQLEAQLGHTLLVPRSRGLVPSETGRLVLGYADQIFQLGAELREVLDRAEPPERRLVVGLTDPIPKLVAFHLLEGVLRPEAGYRLTCIEGELDDLIADLVLNRLDVVLSHRPVVPTANLKVYARPLGNWAMALYGTDALCAHYQPQFPARLGEAPLLLPMPESPLRLALEEWFRRHRLAMKVRAECADSALLKTFGCAGVGLFAAPACLADDMARQYGVRQVGVLDGVSDSFYAISTERRIQHPALQAIVASAPDVAR</sequence>
<dbReference type="Pfam" id="PF00126">
    <property type="entry name" value="HTH_1"/>
    <property type="match status" value="1"/>
</dbReference>
<protein>
    <submittedName>
        <fullName evidence="7">LysR family transcriptional regulator</fullName>
    </submittedName>
</protein>
<feature type="domain" description="HTH lysR-type" evidence="6">
    <location>
        <begin position="6"/>
        <end position="63"/>
    </location>
</feature>
<comment type="similarity">
    <text evidence="1">Belongs to the LysR transcriptional regulatory family.</text>
</comment>
<dbReference type="Gene3D" id="3.40.190.290">
    <property type="match status" value="1"/>
</dbReference>
<dbReference type="KEGG" id="azq:G3580_00250"/>
<dbReference type="PANTHER" id="PTHR30293">
    <property type="entry name" value="TRANSCRIPTIONAL REGULATORY PROTEIN NAC-RELATED"/>
    <property type="match status" value="1"/>
</dbReference>
<dbReference type="GO" id="GO:2000142">
    <property type="term" value="P:regulation of DNA-templated transcription initiation"/>
    <property type="evidence" value="ECO:0007669"/>
    <property type="project" value="TreeGrafter"/>
</dbReference>